<dbReference type="InterPro" id="IPR052712">
    <property type="entry name" value="Acid_resist_chaperone_HdeD"/>
</dbReference>
<feature type="transmembrane region" description="Helical" evidence="1">
    <location>
        <begin position="109"/>
        <end position="131"/>
    </location>
</feature>
<dbReference type="Proteomes" id="UP001172756">
    <property type="component" value="Unassembled WGS sequence"/>
</dbReference>
<comment type="caution">
    <text evidence="2">The sequence shown here is derived from an EMBL/GenBank/DDBJ whole genome shotgun (WGS) entry which is preliminary data.</text>
</comment>
<dbReference type="PANTHER" id="PTHR34989">
    <property type="entry name" value="PROTEIN HDED"/>
    <property type="match status" value="1"/>
</dbReference>
<dbReference type="Pfam" id="PF03729">
    <property type="entry name" value="DUF308"/>
    <property type="match status" value="2"/>
</dbReference>
<keyword evidence="1" id="KW-0812">Transmembrane</keyword>
<evidence type="ECO:0000313" key="2">
    <source>
        <dbReference type="EMBL" id="MDN4483610.1"/>
    </source>
</evidence>
<feature type="transmembrane region" description="Helical" evidence="1">
    <location>
        <begin position="28"/>
        <end position="47"/>
    </location>
</feature>
<organism evidence="2 3">
    <name type="scientific">Demequina lignilytica</name>
    <dbReference type="NCBI Taxonomy" id="3051663"/>
    <lineage>
        <taxon>Bacteria</taxon>
        <taxon>Bacillati</taxon>
        <taxon>Actinomycetota</taxon>
        <taxon>Actinomycetes</taxon>
        <taxon>Micrococcales</taxon>
        <taxon>Demequinaceae</taxon>
        <taxon>Demequina</taxon>
    </lineage>
</organism>
<dbReference type="InterPro" id="IPR005325">
    <property type="entry name" value="DUF308_memb"/>
</dbReference>
<evidence type="ECO:0000313" key="3">
    <source>
        <dbReference type="Proteomes" id="UP001172756"/>
    </source>
</evidence>
<evidence type="ECO:0000256" key="1">
    <source>
        <dbReference type="SAM" id="Phobius"/>
    </source>
</evidence>
<name>A0AB35MIY4_9MICO</name>
<keyword evidence="1" id="KW-1133">Transmembrane helix</keyword>
<dbReference type="GO" id="GO:0005886">
    <property type="term" value="C:plasma membrane"/>
    <property type="evidence" value="ECO:0007669"/>
    <property type="project" value="TreeGrafter"/>
</dbReference>
<dbReference type="AlphaFoldDB" id="A0AB35MIY4"/>
<sequence>MSTPSAGFDSLGIDLDSVPEKLIRAVRIGLGLASAVALIIGVALLVWPGRTLMVGGALIGINLLITGLVRTAIGVFGSAYSAGMRVLSIVLGLLVILGGIVLLRNLAAGTAVLVLIMTIVVGIGWIIDGVMSLVDSDKASSRGWAIALGIISILAGIAVVAAPAWSATFFFTFVAIILIVLGIVGLVRAFRFGSGRSTVIDA</sequence>
<gene>
    <name evidence="2" type="ORF">QQ002_08695</name>
</gene>
<feature type="transmembrane region" description="Helical" evidence="1">
    <location>
        <begin position="143"/>
        <end position="162"/>
    </location>
</feature>
<proteinExistence type="predicted"/>
<dbReference type="PANTHER" id="PTHR34989:SF1">
    <property type="entry name" value="PROTEIN HDED"/>
    <property type="match status" value="1"/>
</dbReference>
<dbReference type="EMBL" id="JAUHQB010000005">
    <property type="protein sequence ID" value="MDN4483610.1"/>
    <property type="molecule type" value="Genomic_DNA"/>
</dbReference>
<accession>A0AB35MIY4</accession>
<feature type="transmembrane region" description="Helical" evidence="1">
    <location>
        <begin position="85"/>
        <end position="103"/>
    </location>
</feature>
<feature type="transmembrane region" description="Helical" evidence="1">
    <location>
        <begin position="53"/>
        <end position="73"/>
    </location>
</feature>
<protein>
    <submittedName>
        <fullName evidence="2">DUF308 domain-containing protein</fullName>
    </submittedName>
</protein>
<reference evidence="2 3" key="1">
    <citation type="submission" date="2023-06" db="EMBL/GenBank/DDBJ databases">
        <title>SYSU T0a273.</title>
        <authorList>
            <person name="Gao L."/>
            <person name="Fang B.-Z."/>
            <person name="Li W.-J."/>
        </authorList>
    </citation>
    <scope>NUCLEOTIDE SEQUENCE [LARGE SCALE GENOMIC DNA]</scope>
    <source>
        <strain evidence="2 3">SYSU T0a273</strain>
    </source>
</reference>
<dbReference type="RefSeq" id="WP_301160427.1">
    <property type="nucleotide sequence ID" value="NZ_JAUHQB010000005.1"/>
</dbReference>
<feature type="transmembrane region" description="Helical" evidence="1">
    <location>
        <begin position="168"/>
        <end position="187"/>
    </location>
</feature>
<keyword evidence="1" id="KW-0472">Membrane</keyword>